<evidence type="ECO:0000313" key="2">
    <source>
        <dbReference type="Proteomes" id="UP001444071"/>
    </source>
</evidence>
<proteinExistence type="predicted"/>
<comment type="caution">
    <text evidence="1">The sequence shown here is derived from an EMBL/GenBank/DDBJ whole genome shotgun (WGS) entry which is preliminary data.</text>
</comment>
<dbReference type="Proteomes" id="UP001444071">
    <property type="component" value="Unassembled WGS sequence"/>
</dbReference>
<dbReference type="EMBL" id="JAHRIM010084863">
    <property type="protein sequence ID" value="MEQ2276176.1"/>
    <property type="molecule type" value="Genomic_DNA"/>
</dbReference>
<reference evidence="1 2" key="1">
    <citation type="submission" date="2021-06" db="EMBL/GenBank/DDBJ databases">
        <authorList>
            <person name="Palmer J.M."/>
        </authorList>
    </citation>
    <scope>NUCLEOTIDE SEQUENCE [LARGE SCALE GENOMIC DNA]</scope>
    <source>
        <strain evidence="1 2">XR_2019</strain>
        <tissue evidence="1">Muscle</tissue>
    </source>
</reference>
<sequence length="142" mass="16644">MHYSVLVCHIKCENSEPSFWVKQQQAEKPCFYSDYKIKGQNKKSRRKWLKSSPSPRFCSLLGTHQRRLSHDTSLPMKRSASGLRSRWTEREITEAYEIKVYEIDNVQRMHKRAGADKQVLGLFSFLLFSLEVNGNQCGRMDL</sequence>
<keyword evidence="2" id="KW-1185">Reference proteome</keyword>
<organism evidence="1 2">
    <name type="scientific">Xenotaenia resolanae</name>
    <dbReference type="NCBI Taxonomy" id="208358"/>
    <lineage>
        <taxon>Eukaryota</taxon>
        <taxon>Metazoa</taxon>
        <taxon>Chordata</taxon>
        <taxon>Craniata</taxon>
        <taxon>Vertebrata</taxon>
        <taxon>Euteleostomi</taxon>
        <taxon>Actinopterygii</taxon>
        <taxon>Neopterygii</taxon>
        <taxon>Teleostei</taxon>
        <taxon>Neoteleostei</taxon>
        <taxon>Acanthomorphata</taxon>
        <taxon>Ovalentaria</taxon>
        <taxon>Atherinomorphae</taxon>
        <taxon>Cyprinodontiformes</taxon>
        <taxon>Goodeidae</taxon>
        <taxon>Xenotaenia</taxon>
    </lineage>
</organism>
<evidence type="ECO:0000313" key="1">
    <source>
        <dbReference type="EMBL" id="MEQ2276176.1"/>
    </source>
</evidence>
<accession>A0ABV0X2S9</accession>
<gene>
    <name evidence="1" type="ORF">XENORESO_015009</name>
</gene>
<protein>
    <submittedName>
        <fullName evidence="1">Uncharacterized protein</fullName>
    </submittedName>
</protein>
<name>A0ABV0X2S9_9TELE</name>